<dbReference type="PATRIC" id="fig|33960.6.peg.3076"/>
<dbReference type="GO" id="GO:0005886">
    <property type="term" value="C:plasma membrane"/>
    <property type="evidence" value="ECO:0007669"/>
    <property type="project" value="TreeGrafter"/>
</dbReference>
<accession>A0A161VGJ2</accession>
<dbReference type="InterPro" id="IPR005467">
    <property type="entry name" value="His_kinase_dom"/>
</dbReference>
<feature type="transmembrane region" description="Helical" evidence="11">
    <location>
        <begin position="161"/>
        <end position="183"/>
    </location>
</feature>
<dbReference type="InterPro" id="IPR036097">
    <property type="entry name" value="HisK_dim/P_sf"/>
</dbReference>
<keyword evidence="9" id="KW-0902">Two-component regulatory system</keyword>
<dbReference type="InterPro" id="IPR036890">
    <property type="entry name" value="HATPase_C_sf"/>
</dbReference>
<keyword evidence="15" id="KW-1185">Reference proteome</keyword>
<keyword evidence="10 11" id="KW-0472">Membrane</keyword>
<evidence type="ECO:0000256" key="5">
    <source>
        <dbReference type="ARBA" id="ARBA00022679"/>
    </source>
</evidence>
<feature type="domain" description="Histidine kinase" evidence="12">
    <location>
        <begin position="252"/>
        <end position="463"/>
    </location>
</feature>
<evidence type="ECO:0000256" key="7">
    <source>
        <dbReference type="ARBA" id="ARBA00022777"/>
    </source>
</evidence>
<evidence type="ECO:0000256" key="6">
    <source>
        <dbReference type="ARBA" id="ARBA00022692"/>
    </source>
</evidence>
<name>A0A161VGJ2_SECCO</name>
<sequence length="466" mass="52170">MTTEQQSYTSASRFTRVYAVMIVIIVMLTSLSIISLVGYRLLEDKRDYSEDVIQTLKNTTSGSNVRWRFWENNYDVDTNATFVEFTTTSNGTTLFHHTTKGTRKLISQPLHKFLGSSHFVYRRGVGIYYHTTTSKQTMLRGQPVTMHYTVWLSLNRLVRMFVVILELVIIILVLSLVIGVWTISKLSQRLNQPLTALTDSTQALIQKPKQSYHETLTVPANPQEVQELGDAFNTLLASLNDTILKNQQFISDASHELRTPIAVILGHTELLLKHATDHPELVSDSVHYIEDEASQMQGLVTSLLELSRSDRAETQLTTIDLVPIVQTVIAQYADGQQVVAELPETLQLHANAGQVQQMLTALIDNARKYSDSSSTVTVRAAQTDDEHVVLTVADQGIGISDADKDKIFDRFYRADQSRSKRVAGYGIGLAIVKQLAALNEATVAVQDNKPTGSRFVLTFVREQKQV</sequence>
<evidence type="ECO:0000256" key="8">
    <source>
        <dbReference type="ARBA" id="ARBA00022989"/>
    </source>
</evidence>
<gene>
    <name evidence="14" type="ORF">TY91_12125</name>
</gene>
<dbReference type="InterPro" id="IPR050428">
    <property type="entry name" value="TCS_sensor_his_kinase"/>
</dbReference>
<dbReference type="OrthoDB" id="9786919at2"/>
<keyword evidence="8 11" id="KW-1133">Transmembrane helix</keyword>
<feature type="transmembrane region" description="Helical" evidence="11">
    <location>
        <begin position="17"/>
        <end position="39"/>
    </location>
</feature>
<evidence type="ECO:0000256" key="1">
    <source>
        <dbReference type="ARBA" id="ARBA00000085"/>
    </source>
</evidence>
<dbReference type="GO" id="GO:0000155">
    <property type="term" value="F:phosphorelay sensor kinase activity"/>
    <property type="evidence" value="ECO:0007669"/>
    <property type="project" value="InterPro"/>
</dbReference>
<dbReference type="PROSITE" id="PS50885">
    <property type="entry name" value="HAMP"/>
    <property type="match status" value="1"/>
</dbReference>
<dbReference type="Pfam" id="PF02518">
    <property type="entry name" value="HATPase_c"/>
    <property type="match status" value="1"/>
</dbReference>
<dbReference type="PANTHER" id="PTHR45436:SF5">
    <property type="entry name" value="SENSOR HISTIDINE KINASE TRCS"/>
    <property type="match status" value="1"/>
</dbReference>
<keyword evidence="5" id="KW-0808">Transferase</keyword>
<feature type="domain" description="HAMP" evidence="13">
    <location>
        <begin position="188"/>
        <end position="244"/>
    </location>
</feature>
<dbReference type="Gene3D" id="1.10.287.130">
    <property type="match status" value="1"/>
</dbReference>
<evidence type="ECO:0000313" key="14">
    <source>
        <dbReference type="EMBL" id="KZL38282.1"/>
    </source>
</evidence>
<dbReference type="EC" id="2.7.13.3" evidence="3"/>
<dbReference type="AlphaFoldDB" id="A0A161VGJ2"/>
<comment type="caution">
    <text evidence="14">The sequence shown here is derived from an EMBL/GenBank/DDBJ whole genome shotgun (WGS) entry which is preliminary data.</text>
</comment>
<dbReference type="InterPro" id="IPR003661">
    <property type="entry name" value="HisK_dim/P_dom"/>
</dbReference>
<keyword evidence="6 11" id="KW-0812">Transmembrane</keyword>
<evidence type="ECO:0000313" key="15">
    <source>
        <dbReference type="Proteomes" id="UP000076480"/>
    </source>
</evidence>
<dbReference type="Gene3D" id="3.30.565.10">
    <property type="entry name" value="Histidine kinase-like ATPase, C-terminal domain"/>
    <property type="match status" value="1"/>
</dbReference>
<dbReference type="Proteomes" id="UP000076480">
    <property type="component" value="Unassembled WGS sequence"/>
</dbReference>
<dbReference type="RefSeq" id="WP_056995954.1">
    <property type="nucleotide sequence ID" value="NZ_JYDC01000069.1"/>
</dbReference>
<organism evidence="14 15">
    <name type="scientific">Secundilactobacillus collinoides</name>
    <name type="common">Lactobacillus collinoides</name>
    <dbReference type="NCBI Taxonomy" id="33960"/>
    <lineage>
        <taxon>Bacteria</taxon>
        <taxon>Bacillati</taxon>
        <taxon>Bacillota</taxon>
        <taxon>Bacilli</taxon>
        <taxon>Lactobacillales</taxon>
        <taxon>Lactobacillaceae</taxon>
        <taxon>Secundilactobacillus</taxon>
    </lineage>
</organism>
<dbReference type="Pfam" id="PF00512">
    <property type="entry name" value="HisKA"/>
    <property type="match status" value="1"/>
</dbReference>
<dbReference type="Gene3D" id="6.10.340.10">
    <property type="match status" value="1"/>
</dbReference>
<dbReference type="InterPro" id="IPR004358">
    <property type="entry name" value="Sig_transdc_His_kin-like_C"/>
</dbReference>
<evidence type="ECO:0000256" key="4">
    <source>
        <dbReference type="ARBA" id="ARBA00022553"/>
    </source>
</evidence>
<dbReference type="SMART" id="SM00387">
    <property type="entry name" value="HATPase_c"/>
    <property type="match status" value="1"/>
</dbReference>
<protein>
    <recommendedName>
        <fullName evidence="3">histidine kinase</fullName>
        <ecNumber evidence="3">2.7.13.3</ecNumber>
    </recommendedName>
</protein>
<evidence type="ECO:0000259" key="13">
    <source>
        <dbReference type="PROSITE" id="PS50885"/>
    </source>
</evidence>
<dbReference type="SMART" id="SM00388">
    <property type="entry name" value="HisKA"/>
    <property type="match status" value="1"/>
</dbReference>
<dbReference type="InterPro" id="IPR003594">
    <property type="entry name" value="HATPase_dom"/>
</dbReference>
<dbReference type="CDD" id="cd00082">
    <property type="entry name" value="HisKA"/>
    <property type="match status" value="1"/>
</dbReference>
<reference evidence="14 15" key="1">
    <citation type="submission" date="2015-02" db="EMBL/GenBank/DDBJ databases">
        <title>Draft genome sequence of Lactobacillus collinoides CUPV2371 isolated from a natural cider, the first genome sequence of a strain of this species.</title>
        <authorList>
            <person name="Puertas A.I."/>
            <person name="Spano G."/>
            <person name="Capozzi V."/>
            <person name="Lamontanara A."/>
            <person name="Orru L."/>
            <person name="Duenas M.T."/>
        </authorList>
    </citation>
    <scope>NUCLEOTIDE SEQUENCE [LARGE SCALE GENOMIC DNA]</scope>
    <source>
        <strain evidence="14 15">237</strain>
    </source>
</reference>
<dbReference type="PRINTS" id="PR00344">
    <property type="entry name" value="BCTRLSENSOR"/>
</dbReference>
<evidence type="ECO:0000256" key="2">
    <source>
        <dbReference type="ARBA" id="ARBA00004370"/>
    </source>
</evidence>
<dbReference type="PANTHER" id="PTHR45436">
    <property type="entry name" value="SENSOR HISTIDINE KINASE YKOH"/>
    <property type="match status" value="1"/>
</dbReference>
<evidence type="ECO:0000259" key="12">
    <source>
        <dbReference type="PROSITE" id="PS50109"/>
    </source>
</evidence>
<evidence type="ECO:0000256" key="11">
    <source>
        <dbReference type="SAM" id="Phobius"/>
    </source>
</evidence>
<dbReference type="EMBL" id="JYDC01000069">
    <property type="protein sequence ID" value="KZL38282.1"/>
    <property type="molecule type" value="Genomic_DNA"/>
</dbReference>
<dbReference type="FunFam" id="1.10.287.130:FF:000001">
    <property type="entry name" value="Two-component sensor histidine kinase"/>
    <property type="match status" value="1"/>
</dbReference>
<dbReference type="InterPro" id="IPR003660">
    <property type="entry name" value="HAMP_dom"/>
</dbReference>
<evidence type="ECO:0000256" key="3">
    <source>
        <dbReference type="ARBA" id="ARBA00012438"/>
    </source>
</evidence>
<evidence type="ECO:0000256" key="10">
    <source>
        <dbReference type="ARBA" id="ARBA00023136"/>
    </source>
</evidence>
<dbReference type="SUPFAM" id="SSF47384">
    <property type="entry name" value="Homodimeric domain of signal transducing histidine kinase"/>
    <property type="match status" value="1"/>
</dbReference>
<keyword evidence="4" id="KW-0597">Phosphoprotein</keyword>
<comment type="catalytic activity">
    <reaction evidence="1">
        <text>ATP + protein L-histidine = ADP + protein N-phospho-L-histidine.</text>
        <dbReference type="EC" id="2.7.13.3"/>
    </reaction>
</comment>
<evidence type="ECO:0000256" key="9">
    <source>
        <dbReference type="ARBA" id="ARBA00023012"/>
    </source>
</evidence>
<comment type="subcellular location">
    <subcellularLocation>
        <location evidence="2">Membrane</location>
    </subcellularLocation>
</comment>
<keyword evidence="7" id="KW-0418">Kinase</keyword>
<proteinExistence type="predicted"/>
<dbReference type="PROSITE" id="PS50109">
    <property type="entry name" value="HIS_KIN"/>
    <property type="match status" value="1"/>
</dbReference>
<dbReference type="SUPFAM" id="SSF55874">
    <property type="entry name" value="ATPase domain of HSP90 chaperone/DNA topoisomerase II/histidine kinase"/>
    <property type="match status" value="1"/>
</dbReference>